<evidence type="ECO:0000313" key="8">
    <source>
        <dbReference type="EMBL" id="KAJ8320640.1"/>
    </source>
</evidence>
<dbReference type="InterPro" id="IPR002589">
    <property type="entry name" value="Macro_dom"/>
</dbReference>
<dbReference type="SUPFAM" id="SSF52949">
    <property type="entry name" value="Macro domain-like"/>
    <property type="match status" value="1"/>
</dbReference>
<dbReference type="SMART" id="SM00506">
    <property type="entry name" value="A1pp"/>
    <property type="match status" value="1"/>
</dbReference>
<keyword evidence="5" id="KW-0539">Nucleus</keyword>
<evidence type="ECO:0000256" key="3">
    <source>
        <dbReference type="ARBA" id="ARBA00022679"/>
    </source>
</evidence>
<accession>A0ABQ9FY24</accession>
<evidence type="ECO:0000313" key="9">
    <source>
        <dbReference type="Proteomes" id="UP001217089"/>
    </source>
</evidence>
<reference evidence="8 9" key="1">
    <citation type="submission" date="2022-12" db="EMBL/GenBank/DDBJ databases">
        <title>Chromosome-level genome of Tegillarca granosa.</title>
        <authorList>
            <person name="Kim J."/>
        </authorList>
    </citation>
    <scope>NUCLEOTIDE SEQUENCE [LARGE SCALE GENOMIC DNA]</scope>
    <source>
        <strain evidence="8">Teg-2019</strain>
        <tissue evidence="8">Adductor muscle</tissue>
    </source>
</reference>
<dbReference type="Gene3D" id="3.40.220.10">
    <property type="entry name" value="Leucine Aminopeptidase, subunit E, domain 1"/>
    <property type="match status" value="1"/>
</dbReference>
<keyword evidence="3" id="KW-0808">Transferase</keyword>
<dbReference type="EMBL" id="JARBDR010000141">
    <property type="protein sequence ID" value="KAJ8320640.1"/>
    <property type="molecule type" value="Genomic_DNA"/>
</dbReference>
<evidence type="ECO:0000256" key="6">
    <source>
        <dbReference type="SAM" id="MobiDB-lite"/>
    </source>
</evidence>
<sequence>MLLDLYGKGGIKMKQSYFEKLFLKAWKNQRHRAINQLPFQHCAPEYLVILDNQPVYIKDVFLCDINEDNVEEFIKGLIKAFGKGNVQQHNKGKSSTTWTTLSNRKAGKSSDMHSSGKRQQLSTKLCKINIRIVKGQIAQQQVDIIVNSTARNLNLTKGAVSNSVLQTGGPSLQMECSTNYPNGIQFGEVAVTNGGNLQCSKVLHGSIPSWDVDGAALGVLRTFMDNCLTLVNQYGCSSVAFPALGTGNLNFPKDVVAKEMFQCVIDFSSNQPNSSVTEVKFVLYDKDIQTVQVKLSVNTF</sequence>
<dbReference type="PROSITE" id="PS51154">
    <property type="entry name" value="MACRO"/>
    <property type="match status" value="1"/>
</dbReference>
<keyword evidence="4" id="KW-0520">NAD</keyword>
<proteinExistence type="predicted"/>
<evidence type="ECO:0000256" key="1">
    <source>
        <dbReference type="ARBA" id="ARBA00004123"/>
    </source>
</evidence>
<name>A0ABQ9FY24_TEGGR</name>
<protein>
    <recommendedName>
        <fullName evidence="7">Macro domain-containing protein</fullName>
    </recommendedName>
</protein>
<gene>
    <name evidence="8" type="ORF">KUTeg_002227</name>
</gene>
<keyword evidence="2" id="KW-0328">Glycosyltransferase</keyword>
<dbReference type="PANTHER" id="PTHR14453">
    <property type="entry name" value="PARP/ZINC FINGER CCCH TYPE DOMAIN CONTAINING PROTEIN"/>
    <property type="match status" value="1"/>
</dbReference>
<feature type="domain" description="Macro" evidence="7">
    <location>
        <begin position="117"/>
        <end position="300"/>
    </location>
</feature>
<keyword evidence="9" id="KW-1185">Reference proteome</keyword>
<evidence type="ECO:0000259" key="7">
    <source>
        <dbReference type="PROSITE" id="PS51154"/>
    </source>
</evidence>
<dbReference type="Pfam" id="PF01661">
    <property type="entry name" value="Macro"/>
    <property type="match status" value="1"/>
</dbReference>
<dbReference type="InterPro" id="IPR052056">
    <property type="entry name" value="Mono-ARTD/PARP"/>
</dbReference>
<dbReference type="PANTHER" id="PTHR14453:SF70">
    <property type="entry name" value="PROTEIN MONO-ADP-RIBOSYLTRANSFERASE PARP9"/>
    <property type="match status" value="1"/>
</dbReference>
<evidence type="ECO:0000256" key="2">
    <source>
        <dbReference type="ARBA" id="ARBA00022676"/>
    </source>
</evidence>
<dbReference type="Proteomes" id="UP001217089">
    <property type="component" value="Unassembled WGS sequence"/>
</dbReference>
<organism evidence="8 9">
    <name type="scientific">Tegillarca granosa</name>
    <name type="common">Malaysian cockle</name>
    <name type="synonym">Anadara granosa</name>
    <dbReference type="NCBI Taxonomy" id="220873"/>
    <lineage>
        <taxon>Eukaryota</taxon>
        <taxon>Metazoa</taxon>
        <taxon>Spiralia</taxon>
        <taxon>Lophotrochozoa</taxon>
        <taxon>Mollusca</taxon>
        <taxon>Bivalvia</taxon>
        <taxon>Autobranchia</taxon>
        <taxon>Pteriomorphia</taxon>
        <taxon>Arcoida</taxon>
        <taxon>Arcoidea</taxon>
        <taxon>Arcidae</taxon>
        <taxon>Tegillarca</taxon>
    </lineage>
</organism>
<evidence type="ECO:0000256" key="5">
    <source>
        <dbReference type="ARBA" id="ARBA00023242"/>
    </source>
</evidence>
<dbReference type="InterPro" id="IPR043472">
    <property type="entry name" value="Macro_dom-like"/>
</dbReference>
<feature type="region of interest" description="Disordered" evidence="6">
    <location>
        <begin position="86"/>
        <end position="118"/>
    </location>
</feature>
<comment type="caution">
    <text evidence="8">The sequence shown here is derived from an EMBL/GenBank/DDBJ whole genome shotgun (WGS) entry which is preliminary data.</text>
</comment>
<comment type="subcellular location">
    <subcellularLocation>
        <location evidence="1">Nucleus</location>
    </subcellularLocation>
</comment>
<feature type="compositionally biased region" description="Polar residues" evidence="6">
    <location>
        <begin position="86"/>
        <end position="103"/>
    </location>
</feature>
<evidence type="ECO:0000256" key="4">
    <source>
        <dbReference type="ARBA" id="ARBA00023027"/>
    </source>
</evidence>